<sequence>MGSSDILSEKTKQMVQVSYSYKNREFFQLEDSIMNQIAESGKRMLFALLEPIHDVLITENGKIKICLDERPNIELEGFSAPVKHQIECTLRGEEYEN</sequence>
<comment type="caution">
    <text evidence="1">The sequence shown here is derived from an EMBL/GenBank/DDBJ whole genome shotgun (WGS) entry which is preliminary data.</text>
</comment>
<dbReference type="AlphaFoldDB" id="A0A3N4MI53"/>
<gene>
    <name evidence="1" type="ORF">EG028_19115</name>
</gene>
<name>A0A3N4MI53_9BACT</name>
<accession>A0A3N4MI53</accession>
<protein>
    <submittedName>
        <fullName evidence="1">Uncharacterized protein</fullName>
    </submittedName>
</protein>
<proteinExistence type="predicted"/>
<keyword evidence="2" id="KW-1185">Reference proteome</keyword>
<dbReference type="EMBL" id="RMBX01000010">
    <property type="protein sequence ID" value="RPD39750.1"/>
    <property type="molecule type" value="Genomic_DNA"/>
</dbReference>
<dbReference type="OrthoDB" id="674614at2"/>
<dbReference type="Proteomes" id="UP000279089">
    <property type="component" value="Unassembled WGS sequence"/>
</dbReference>
<evidence type="ECO:0000313" key="1">
    <source>
        <dbReference type="EMBL" id="RPD39750.1"/>
    </source>
</evidence>
<evidence type="ECO:0000313" key="2">
    <source>
        <dbReference type="Proteomes" id="UP000279089"/>
    </source>
</evidence>
<reference evidence="2" key="1">
    <citation type="submission" date="2018-11" db="EMBL/GenBank/DDBJ databases">
        <title>Chitinophaga lutea sp.nov., isolate from arsenic contaminated soil.</title>
        <authorList>
            <person name="Zong Y."/>
        </authorList>
    </citation>
    <scope>NUCLEOTIDE SEQUENCE [LARGE SCALE GENOMIC DNA]</scope>
    <source>
        <strain evidence="2">YLT18</strain>
    </source>
</reference>
<organism evidence="1 2">
    <name type="scientific">Chitinophaga barathri</name>
    <dbReference type="NCBI Taxonomy" id="1647451"/>
    <lineage>
        <taxon>Bacteria</taxon>
        <taxon>Pseudomonadati</taxon>
        <taxon>Bacteroidota</taxon>
        <taxon>Chitinophagia</taxon>
        <taxon>Chitinophagales</taxon>
        <taxon>Chitinophagaceae</taxon>
        <taxon>Chitinophaga</taxon>
    </lineage>
</organism>